<protein>
    <submittedName>
        <fullName evidence="1">Alpha-actinin</fullName>
    </submittedName>
</protein>
<evidence type="ECO:0000313" key="1">
    <source>
        <dbReference type="EMBL" id="KAK3069594.1"/>
    </source>
</evidence>
<dbReference type="Proteomes" id="UP001186974">
    <property type="component" value="Unassembled WGS sequence"/>
</dbReference>
<gene>
    <name evidence="1" type="primary">AIN1</name>
    <name evidence="1" type="ORF">LTS18_000288</name>
</gene>
<proteinExistence type="predicted"/>
<reference evidence="1" key="1">
    <citation type="submission" date="2024-09" db="EMBL/GenBank/DDBJ databases">
        <title>Black Yeasts Isolated from many extreme environments.</title>
        <authorList>
            <person name="Coleine C."/>
            <person name="Stajich J.E."/>
            <person name="Selbmann L."/>
        </authorList>
    </citation>
    <scope>NUCLEOTIDE SEQUENCE</scope>
    <source>
        <strain evidence="1">CCFEE 5737</strain>
    </source>
</reference>
<feature type="non-terminal residue" evidence="1">
    <location>
        <position position="122"/>
    </location>
</feature>
<evidence type="ECO:0000313" key="2">
    <source>
        <dbReference type="Proteomes" id="UP001186974"/>
    </source>
</evidence>
<accession>A0ACC3DFX3</accession>
<comment type="caution">
    <text evidence="1">The sequence shown here is derived from an EMBL/GenBank/DDBJ whole genome shotgun (WGS) entry which is preliminary data.</text>
</comment>
<name>A0ACC3DFX3_9PEZI</name>
<organism evidence="1 2">
    <name type="scientific">Coniosporium uncinatum</name>
    <dbReference type="NCBI Taxonomy" id="93489"/>
    <lineage>
        <taxon>Eukaryota</taxon>
        <taxon>Fungi</taxon>
        <taxon>Dikarya</taxon>
        <taxon>Ascomycota</taxon>
        <taxon>Pezizomycotina</taxon>
        <taxon>Dothideomycetes</taxon>
        <taxon>Dothideomycetes incertae sedis</taxon>
        <taxon>Coniosporium</taxon>
    </lineage>
</organism>
<sequence length="122" mass="13984">MALHETQWITVQQKTFTKWLNNKLKARQIAIEDLVKDLSDGVVLIHLLEILGNESLGRYASKPKLRVQRFENVNKALDFIKGRGIQMTNIGAEDVVDGNRKIILGLIWTLILRFTISDINEE</sequence>
<keyword evidence="2" id="KW-1185">Reference proteome</keyword>
<dbReference type="EMBL" id="JAWDJW010005086">
    <property type="protein sequence ID" value="KAK3069594.1"/>
    <property type="molecule type" value="Genomic_DNA"/>
</dbReference>